<evidence type="ECO:0000313" key="5">
    <source>
        <dbReference type="Proteomes" id="UP000215301"/>
    </source>
</evidence>
<evidence type="ECO:0000259" key="3">
    <source>
        <dbReference type="Pfam" id="PF05448"/>
    </source>
</evidence>
<organism evidence="4 5">
    <name type="scientific">Thermoanaerobacterium thermosaccharolyticum</name>
    <name type="common">Clostridium thermosaccharolyticum</name>
    <dbReference type="NCBI Taxonomy" id="1517"/>
    <lineage>
        <taxon>Bacteria</taxon>
        <taxon>Bacillati</taxon>
        <taxon>Bacillota</taxon>
        <taxon>Clostridia</taxon>
        <taxon>Thermoanaerobacterales</taxon>
        <taxon>Thermoanaerobacteraceae</taxon>
        <taxon>Thermoanaerobacterium</taxon>
    </lineage>
</organism>
<dbReference type="Proteomes" id="UP000215301">
    <property type="component" value="Unassembled WGS sequence"/>
</dbReference>
<accession>A0A231VGR7</accession>
<comment type="caution">
    <text evidence="4">The sequence shown here is derived from an EMBL/GenBank/DDBJ whole genome shotgun (WGS) entry which is preliminary data.</text>
</comment>
<protein>
    <submittedName>
        <fullName evidence="4">Acetylesterase</fullName>
    </submittedName>
</protein>
<evidence type="ECO:0000313" key="4">
    <source>
        <dbReference type="EMBL" id="OXT07349.1"/>
    </source>
</evidence>
<evidence type="ECO:0000256" key="2">
    <source>
        <dbReference type="PIRSR" id="PIRSR639069-2"/>
    </source>
</evidence>
<gene>
    <name evidence="4" type="ORF">CE561_08245</name>
</gene>
<feature type="domain" description="Acetyl xylan esterase" evidence="3">
    <location>
        <begin position="5"/>
        <end position="317"/>
    </location>
</feature>
<dbReference type="EMBL" id="NKHD01000022">
    <property type="protein sequence ID" value="OXT07349.1"/>
    <property type="molecule type" value="Genomic_DNA"/>
</dbReference>
<feature type="binding site" evidence="2">
    <location>
        <position position="93"/>
    </location>
    <ligand>
        <name>substrate</name>
    </ligand>
</feature>
<reference evidence="4 5" key="1">
    <citation type="submission" date="2017-06" db="EMBL/GenBank/DDBJ databases">
        <title>Isolation and characterization of a thermophilic and butanogenic Thermoanaerobacterium thermosaccharolyticum M5 capable of efficient degradation of hemicellulose.</title>
        <authorList>
            <person name="Xin F."/>
            <person name="Jiang Y."/>
        </authorList>
    </citation>
    <scope>NUCLEOTIDE SEQUENCE [LARGE SCALE GENOMIC DNA]</scope>
    <source>
        <strain evidence="4 5">M5</strain>
    </source>
</reference>
<dbReference type="PANTHER" id="PTHR40111">
    <property type="entry name" value="CEPHALOSPORIN-C DEACETYLASE"/>
    <property type="match status" value="1"/>
</dbReference>
<feature type="active site" description="Charge relay system" evidence="1">
    <location>
        <position position="304"/>
    </location>
</feature>
<dbReference type="SUPFAM" id="SSF53474">
    <property type="entry name" value="alpha/beta-Hydrolases"/>
    <property type="match status" value="1"/>
</dbReference>
<dbReference type="RefSeq" id="WP_094045411.1">
    <property type="nucleotide sequence ID" value="NZ_NKHD01000022.1"/>
</dbReference>
<dbReference type="InterPro" id="IPR008391">
    <property type="entry name" value="AXE1_dom"/>
</dbReference>
<feature type="active site" description="Charge relay system" evidence="1">
    <location>
        <position position="275"/>
    </location>
</feature>
<name>A0A231VGR7_THETR</name>
<proteinExistence type="predicted"/>
<sequence>MDKLYECQIEHLKDYRGIGDPPKDYDEYWLRAKKDLENASLEYELKKSDFASRSCDAYDLYFTGVGGGRIHCQFLKPKRIEGKIPAVVMFHGYWSNSGEWSGKLPYIAEGFCVLAMDVRGQGGLSIDNGVYKGNTQSGHIIRGLESNSPDDLFYRNVYLDTAQCVKILKTMDFVDEKNIFATGASQGGALTIACASLVDDLKGAAAIYPFLCDFRGIYQNNFKNPTYEEITWYFRQRDPNHQREDFFFERLAYIDIKNRAKDVKCDVLWMTALMDNVCPPFSQMAAYNNITSNKRIVFFPEYQHEYLLYSGDIILKFFLELLES</sequence>
<feature type="active site" description="Nucleophile" evidence="1">
    <location>
        <position position="185"/>
    </location>
</feature>
<dbReference type="AlphaFoldDB" id="A0A231VGR7"/>
<dbReference type="Pfam" id="PF05448">
    <property type="entry name" value="AXE1"/>
    <property type="match status" value="1"/>
</dbReference>
<dbReference type="InterPro" id="IPR029058">
    <property type="entry name" value="AB_hydrolase_fold"/>
</dbReference>
<dbReference type="PANTHER" id="PTHR40111:SF1">
    <property type="entry name" value="CEPHALOSPORIN-C DEACETYLASE"/>
    <property type="match status" value="1"/>
</dbReference>
<dbReference type="InterPro" id="IPR039069">
    <property type="entry name" value="CE7"/>
</dbReference>
<dbReference type="GO" id="GO:0052689">
    <property type="term" value="F:carboxylic ester hydrolase activity"/>
    <property type="evidence" value="ECO:0007669"/>
    <property type="project" value="TreeGrafter"/>
</dbReference>
<dbReference type="Gene3D" id="3.40.50.1820">
    <property type="entry name" value="alpha/beta hydrolase"/>
    <property type="match status" value="1"/>
</dbReference>
<dbReference type="GO" id="GO:0005976">
    <property type="term" value="P:polysaccharide metabolic process"/>
    <property type="evidence" value="ECO:0007669"/>
    <property type="project" value="TreeGrafter"/>
</dbReference>
<evidence type="ECO:0000256" key="1">
    <source>
        <dbReference type="PIRSR" id="PIRSR639069-1"/>
    </source>
</evidence>